<evidence type="ECO:0000313" key="3">
    <source>
        <dbReference type="Proteomes" id="UP000028411"/>
    </source>
</evidence>
<proteinExistence type="predicted"/>
<sequence>MIIPTRLPTRRQPRRRRRRRCEDEIRLHLPQQLRRGHLALRIIDLTHGRHVDAEPLLHHLLVETHQPEDARLVAGRPGDIGHAGDMPPGKGDGGLFHDQVAVHHRAEIGRAGIGGHHRRRIEPAQRGDGVPAFPAHPRARREGDAFPFRLRLRTGGVVEAAARMRAGAGEQAPRPGRSDQRIDAGPARRTAHDRHLVRIAAEAGDIAPHPVQPGNLVHQPVIAGCNPRLFGAQAGMGKETEPPQPVIERHHHDSALVICAGGIVEPLRARPHEECAAMDQHQHRQPALDGWRGDIDRQAILALPDAPFLRRLRLRTDRPELRCVQRRGPGRDRPGRGPAMRPSGRRGEGNALEPAAGTPRDPAHRPGLRHHHQPRRSRRDQPPANQRKPREQPGRLHPVSPKYIP</sequence>
<name>A0A081R8B4_SPHCR</name>
<accession>A0A081R8B4</accession>
<protein>
    <submittedName>
        <fullName evidence="2">Uncharacterized protein</fullName>
    </submittedName>
</protein>
<gene>
    <name evidence="2" type="ORF">BV95_04312</name>
</gene>
<dbReference type="PATRIC" id="fig|46429.4.peg.4297"/>
<feature type="region of interest" description="Disordered" evidence="1">
    <location>
        <begin position="321"/>
        <end position="405"/>
    </location>
</feature>
<feature type="region of interest" description="Disordered" evidence="1">
    <location>
        <begin position="166"/>
        <end position="191"/>
    </location>
</feature>
<dbReference type="EMBL" id="JFHR01000086">
    <property type="protein sequence ID" value="KEQ51437.1"/>
    <property type="molecule type" value="Genomic_DNA"/>
</dbReference>
<organism evidence="2 3">
    <name type="scientific">Sphingobium chlorophenolicum</name>
    <dbReference type="NCBI Taxonomy" id="46429"/>
    <lineage>
        <taxon>Bacteria</taxon>
        <taxon>Pseudomonadati</taxon>
        <taxon>Pseudomonadota</taxon>
        <taxon>Alphaproteobacteria</taxon>
        <taxon>Sphingomonadales</taxon>
        <taxon>Sphingomonadaceae</taxon>
        <taxon>Sphingobium</taxon>
    </lineage>
</organism>
<evidence type="ECO:0000256" key="1">
    <source>
        <dbReference type="SAM" id="MobiDB-lite"/>
    </source>
</evidence>
<reference evidence="2 3" key="1">
    <citation type="submission" date="2014-02" db="EMBL/GenBank/DDBJ databases">
        <title>Whole genome sequence of Sphingobium chlorophenolicum NBRC 16172.</title>
        <authorList>
            <person name="Gan H.M."/>
            <person name="Gan H.Y."/>
            <person name="Chew T.H."/>
            <person name="Savka M.A."/>
        </authorList>
    </citation>
    <scope>NUCLEOTIDE SEQUENCE [LARGE SCALE GENOMIC DNA]</scope>
    <source>
        <strain evidence="2 3">NBRC 16172</strain>
    </source>
</reference>
<comment type="caution">
    <text evidence="2">The sequence shown here is derived from an EMBL/GenBank/DDBJ whole genome shotgun (WGS) entry which is preliminary data.</text>
</comment>
<dbReference type="Proteomes" id="UP000028411">
    <property type="component" value="Unassembled WGS sequence"/>
</dbReference>
<evidence type="ECO:0000313" key="2">
    <source>
        <dbReference type="EMBL" id="KEQ51437.1"/>
    </source>
</evidence>
<dbReference type="AlphaFoldDB" id="A0A081R8B4"/>
<feature type="compositionally biased region" description="Basic residues" evidence="1">
    <location>
        <begin position="366"/>
        <end position="378"/>
    </location>
</feature>
<feature type="compositionally biased region" description="Basic and acidic residues" evidence="1">
    <location>
        <begin position="321"/>
        <end position="335"/>
    </location>
</feature>